<keyword evidence="3" id="KW-1185">Reference proteome</keyword>
<evidence type="ECO:0000313" key="2">
    <source>
        <dbReference type="EMBL" id="KAK3009626.1"/>
    </source>
</evidence>
<name>A0AA88VIP4_9ASTE</name>
<feature type="compositionally biased region" description="Basic and acidic residues" evidence="1">
    <location>
        <begin position="588"/>
        <end position="598"/>
    </location>
</feature>
<sequence>MLFSLTTVSRNFLRKKTSLKLNLHAYFSLDVQKLTAVLNPNAREYKWFVHLAEVGIGRHGYHCLQPEGSTVASSTGLLVKTKVFIEKYLACYANLTHPVPLRNIPESLLREDDVRRAFDIAIMALPLHYGSLGRPCDEVYYETVRTFVEKGAGVSNIDKEQCVTQGNVELFNSPSIISDIFSLLDNMTNKGLCQFAEIVTGSSTKFEKARQKMKKIIKEHLPKVLRSSNDNQQSILREVKSLLKDPHNFRKNCATPLNPASPSRHAAVINVLDGLGDLSSQTLGAMHRKLKDVQGYVPQLLSRKSGWGRDELIRTLRKCCEEMLLVLDENDVLPEPLAKAMAVAGLNSKLGSGCGITMEFKKFSPDIMFLQNEIIKAIWLLNKKMRFSELKNLQPLLDPNAKVPKRSLRSAIRNLLTEYLFECGDMDTIPERVLESIVVINKSSQFAPCKYFSEKEIEEEVECILSVSAQTKQIVLDLMPEKEFDQDFADAYMEDFEECDDGDVSEDDELQVERLHNNRFNFDDSDGLVESMAENSPTISGSSAKRGGCSAFHASSRQLDNQPDPVHITAMDSVDVHGSPSSPCLESKLNDKSMDRNQDQSCSMRNFGSTNFHSHLSTANQSGYSPSFLPDGIEKMNYVDKKEPIVDSTFTPNFVSSDLYGKANFMYDNRSMRRNQYLAIQEASDETSLAGYRLIGCMLDKFAQIEGMKLDSEDVSYLRGCDPIKKVAKEDQSFSEEDASISVMFEVLEELMPSFPQSGKERLKELMGVM</sequence>
<protein>
    <submittedName>
        <fullName evidence="2">Uncharacterized protein</fullName>
    </submittedName>
</protein>
<dbReference type="PANTHER" id="PTHR36071">
    <property type="entry name" value="DNA DOUBLE-STRAND BREAK REPAIR PROTEIN"/>
    <property type="match status" value="1"/>
</dbReference>
<reference evidence="2" key="1">
    <citation type="submission" date="2022-12" db="EMBL/GenBank/DDBJ databases">
        <title>Draft genome assemblies for two species of Escallonia (Escalloniales).</title>
        <authorList>
            <person name="Chanderbali A."/>
            <person name="Dervinis C."/>
            <person name="Anghel I."/>
            <person name="Soltis D."/>
            <person name="Soltis P."/>
            <person name="Zapata F."/>
        </authorList>
    </citation>
    <scope>NUCLEOTIDE SEQUENCE</scope>
    <source>
        <strain evidence="2">UCBG64.0493</strain>
        <tissue evidence="2">Leaf</tissue>
    </source>
</reference>
<dbReference type="AlphaFoldDB" id="A0AA88VIP4"/>
<dbReference type="EMBL" id="JAVXUP010001627">
    <property type="protein sequence ID" value="KAK3009626.1"/>
    <property type="molecule type" value="Genomic_DNA"/>
</dbReference>
<feature type="region of interest" description="Disordered" evidence="1">
    <location>
        <begin position="532"/>
        <end position="602"/>
    </location>
</feature>
<proteinExistence type="predicted"/>
<organism evidence="2 3">
    <name type="scientific">Escallonia herrerae</name>
    <dbReference type="NCBI Taxonomy" id="1293975"/>
    <lineage>
        <taxon>Eukaryota</taxon>
        <taxon>Viridiplantae</taxon>
        <taxon>Streptophyta</taxon>
        <taxon>Embryophyta</taxon>
        <taxon>Tracheophyta</taxon>
        <taxon>Spermatophyta</taxon>
        <taxon>Magnoliopsida</taxon>
        <taxon>eudicotyledons</taxon>
        <taxon>Gunneridae</taxon>
        <taxon>Pentapetalae</taxon>
        <taxon>asterids</taxon>
        <taxon>campanulids</taxon>
        <taxon>Escalloniales</taxon>
        <taxon>Escalloniaceae</taxon>
        <taxon>Escallonia</taxon>
    </lineage>
</organism>
<evidence type="ECO:0000313" key="3">
    <source>
        <dbReference type="Proteomes" id="UP001188597"/>
    </source>
</evidence>
<gene>
    <name evidence="2" type="ORF">RJ639_015007</name>
</gene>
<comment type="caution">
    <text evidence="2">The sequence shown here is derived from an EMBL/GenBank/DDBJ whole genome shotgun (WGS) entry which is preliminary data.</text>
</comment>
<evidence type="ECO:0000256" key="1">
    <source>
        <dbReference type="SAM" id="MobiDB-lite"/>
    </source>
</evidence>
<dbReference type="PANTHER" id="PTHR36071:SF1">
    <property type="entry name" value="DNA DOUBLE-STRAND BREAK REPAIR PROTEIN"/>
    <property type="match status" value="1"/>
</dbReference>
<dbReference type="Proteomes" id="UP001188597">
    <property type="component" value="Unassembled WGS sequence"/>
</dbReference>
<feature type="compositionally biased region" description="Polar residues" evidence="1">
    <location>
        <begin position="533"/>
        <end position="543"/>
    </location>
</feature>
<accession>A0AA88VIP4</accession>